<dbReference type="InterPro" id="IPR027351">
    <property type="entry name" value="(+)RNA_virus_helicase_core_dom"/>
</dbReference>
<sequence length="234" mass="26149">MEIVLEIAEKFGFVRVSNKLSKPLVFHCVPGAGKSSLIRELLNASDCFRAYTFGACDRVNLSGKYIRRAPWSDSDILGKLLLVDEYTEGTFDLSKAFAVFGDPLQSKSDSFCTPHFTCHLSRRFGQKTASLLRLLGYQIESTKEDVVLIEDIFKADPIGEVVCYEREIYSLLCAHCVEFKTPDEIRGATFKNVTFITASSEPVDSKAAFICLTRHTEKLQILCPDASFAPSQLH</sequence>
<evidence type="ECO:0000313" key="2">
    <source>
        <dbReference type="EMBL" id="ALJ56054.1"/>
    </source>
</evidence>
<feature type="domain" description="(+)RNA virus helicase C-terminal" evidence="1">
    <location>
        <begin position="1"/>
        <end position="234"/>
    </location>
</feature>
<evidence type="ECO:0000259" key="1">
    <source>
        <dbReference type="PROSITE" id="PS51657"/>
    </source>
</evidence>
<gene>
    <name evidence="2" type="primary">gp2</name>
</gene>
<proteinExistence type="predicted"/>
<dbReference type="PROSITE" id="PS51657">
    <property type="entry name" value="PSRV_HELICASE"/>
    <property type="match status" value="1"/>
</dbReference>
<dbReference type="Pfam" id="PF01443">
    <property type="entry name" value="Viral_helicase1"/>
    <property type="match status" value="1"/>
</dbReference>
<protein>
    <submittedName>
        <fullName evidence="2">Triple gene block 1</fullName>
    </submittedName>
</protein>
<dbReference type="EMBL" id="KR185345">
    <property type="protein sequence ID" value="ALJ56054.1"/>
    <property type="molecule type" value="Genomic_RNA"/>
</dbReference>
<accession>A0A1I7P2Z4</accession>
<organism evidence="2">
    <name type="scientific">Carlavirus americanense</name>
    <dbReference type="NCBI Taxonomy" id="1177630"/>
    <lineage>
        <taxon>Viruses</taxon>
        <taxon>Riboviria</taxon>
        <taxon>Orthornavirae</taxon>
        <taxon>Kitrinoviricota</taxon>
        <taxon>Alsuviricetes</taxon>
        <taxon>Tymovirales</taxon>
        <taxon>Betaflexiviridae</taxon>
        <taxon>Quinvirinae</taxon>
        <taxon>Carlavirus</taxon>
    </lineage>
</organism>
<name>A0A1I7P2Z4_9VIRU</name>
<reference evidence="2" key="1">
    <citation type="submission" date="2015-04" db="EMBL/GenBank/DDBJ databases">
        <authorList>
            <person name="Syromyatnikov M.Y."/>
            <person name="Popov V.N."/>
        </authorList>
    </citation>
    <scope>NUCLEOTIDE SEQUENCE</scope>
    <source>
        <strain evidence="2">Taurus</strain>
    </source>
</reference>
<dbReference type="GO" id="GO:0005524">
    <property type="term" value="F:ATP binding"/>
    <property type="evidence" value="ECO:0007669"/>
    <property type="project" value="InterPro"/>
</dbReference>